<evidence type="ECO:0000313" key="2">
    <source>
        <dbReference type="EMBL" id="EKM60256.1"/>
    </source>
</evidence>
<dbReference type="Proteomes" id="UP000008370">
    <property type="component" value="Unassembled WGS sequence"/>
</dbReference>
<dbReference type="AlphaFoldDB" id="K5VBH9"/>
<evidence type="ECO:0000313" key="3">
    <source>
        <dbReference type="Proteomes" id="UP000008370"/>
    </source>
</evidence>
<dbReference type="KEGG" id="pco:PHACADRAFT_246122"/>
<protein>
    <submittedName>
        <fullName evidence="2">Uncharacterized protein</fullName>
    </submittedName>
</protein>
<dbReference type="GeneID" id="18913732"/>
<proteinExistence type="predicted"/>
<dbReference type="InParanoid" id="K5VBH9"/>
<feature type="compositionally biased region" description="Polar residues" evidence="1">
    <location>
        <begin position="79"/>
        <end position="88"/>
    </location>
</feature>
<evidence type="ECO:0000256" key="1">
    <source>
        <dbReference type="SAM" id="MobiDB-lite"/>
    </source>
</evidence>
<feature type="region of interest" description="Disordered" evidence="1">
    <location>
        <begin position="1"/>
        <end position="88"/>
    </location>
</feature>
<organism evidence="2 3">
    <name type="scientific">Phanerochaete carnosa (strain HHB-10118-sp)</name>
    <name type="common">White-rot fungus</name>
    <name type="synonym">Peniophora carnosa</name>
    <dbReference type="NCBI Taxonomy" id="650164"/>
    <lineage>
        <taxon>Eukaryota</taxon>
        <taxon>Fungi</taxon>
        <taxon>Dikarya</taxon>
        <taxon>Basidiomycota</taxon>
        <taxon>Agaricomycotina</taxon>
        <taxon>Agaricomycetes</taxon>
        <taxon>Polyporales</taxon>
        <taxon>Phanerochaetaceae</taxon>
        <taxon>Phanerochaete</taxon>
    </lineage>
</organism>
<keyword evidence="3" id="KW-1185">Reference proteome</keyword>
<dbReference type="RefSeq" id="XP_007389727.1">
    <property type="nucleotide sequence ID" value="XM_007389665.1"/>
</dbReference>
<feature type="compositionally biased region" description="Polar residues" evidence="1">
    <location>
        <begin position="17"/>
        <end position="30"/>
    </location>
</feature>
<gene>
    <name evidence="2" type="ORF">PHACADRAFT_246122</name>
</gene>
<name>K5VBH9_PHACS</name>
<feature type="region of interest" description="Disordered" evidence="1">
    <location>
        <begin position="93"/>
        <end position="112"/>
    </location>
</feature>
<accession>K5VBH9</accession>
<dbReference type="HOGENOM" id="CLU_2146751_0_0_1"/>
<reference evidence="2 3" key="1">
    <citation type="journal article" date="2012" name="BMC Genomics">
        <title>Comparative genomics of the white-rot fungi, Phanerochaete carnosa and P. chrysosporium, to elucidate the genetic basis of the distinct wood types they colonize.</title>
        <authorList>
            <person name="Suzuki H."/>
            <person name="MacDonald J."/>
            <person name="Syed K."/>
            <person name="Salamov A."/>
            <person name="Hori C."/>
            <person name="Aerts A."/>
            <person name="Henrissat B."/>
            <person name="Wiebenga A."/>
            <person name="vanKuyk P.A."/>
            <person name="Barry K."/>
            <person name="Lindquist E."/>
            <person name="LaButti K."/>
            <person name="Lapidus A."/>
            <person name="Lucas S."/>
            <person name="Coutinho P."/>
            <person name="Gong Y."/>
            <person name="Samejima M."/>
            <person name="Mahadevan R."/>
            <person name="Abou-Zaid M."/>
            <person name="de Vries R.P."/>
            <person name="Igarashi K."/>
            <person name="Yadav J.S."/>
            <person name="Grigoriev I.V."/>
            <person name="Master E.R."/>
        </authorList>
    </citation>
    <scope>NUCLEOTIDE SEQUENCE [LARGE SCALE GENOMIC DNA]</scope>
    <source>
        <strain evidence="2 3">HHB-10118-sp</strain>
    </source>
</reference>
<dbReference type="EMBL" id="JH930468">
    <property type="protein sequence ID" value="EKM60256.1"/>
    <property type="molecule type" value="Genomic_DNA"/>
</dbReference>
<sequence length="112" mass="12371">MSNVVPRWQPHYMTHFAPSTSPVWKQTPCTQPAPRNDRATAASGLVNLRGSPAPPDKIPALDNSSNSRNKGNRQRSQRSETSAFQRSSVLARRKLGILPSSHDHHTSIGHLQ</sequence>